<accession>A0A8H4C8A5</accession>
<evidence type="ECO:0000256" key="1">
    <source>
        <dbReference type="SAM" id="MobiDB-lite"/>
    </source>
</evidence>
<evidence type="ECO:0000313" key="3">
    <source>
        <dbReference type="Proteomes" id="UP000613401"/>
    </source>
</evidence>
<protein>
    <submittedName>
        <fullName evidence="2">Uncharacterized protein</fullName>
    </submittedName>
</protein>
<evidence type="ECO:0000313" key="2">
    <source>
        <dbReference type="EMBL" id="KAF3798998.1"/>
    </source>
</evidence>
<dbReference type="Proteomes" id="UP000613401">
    <property type="component" value="Unassembled WGS sequence"/>
</dbReference>
<sequence length="440" mass="50235">MDQAEIQPKPSASRHLLSPQNHPQNSHKSAKGSSSFHVGKEQSPEPFGGAPPTLIRAASMPPHTPKRNTTPYTGQSESQIPSHETVAKQEYDREISRRKDVEAELEAKDRRLAESEIKLKDSEASLVAVRKKWKEAATDLDQMKSSQQRGIYHMTDSELKDSVTRLRYNISRFAIQYFGGRLPRETSVERTVDSRDSKGWRTLSKFIGGRDITIAYIESDRRRSYIIQALIWDIVYYDIFGEALWAGQKRSAFKSLSDHFQTPERNEGSDSDIEACRRFCRWRAETAALILESINSSRSERERCNQSLSEKINSVCNYVCKHVMPLTRHTQGLREEILDILQEAAMLDESMKRQAVRLGWTFAKSQKAFESTSMTLVSGESWDAQMDGMWVTISPGLVRQGKSTGEDFDIETRLLSTEVSWISTVRAEVSEQNVRRNRTY</sequence>
<reference evidence="2" key="2">
    <citation type="submission" date="2020-03" db="EMBL/GenBank/DDBJ databases">
        <authorList>
            <person name="Fu F.-F."/>
            <person name="Chen J."/>
        </authorList>
    </citation>
    <scope>NUCLEOTIDE SEQUENCE</scope>
    <source>
        <strain evidence="2">Lc1</strain>
    </source>
</reference>
<feature type="compositionally biased region" description="Polar residues" evidence="1">
    <location>
        <begin position="67"/>
        <end position="82"/>
    </location>
</feature>
<comment type="caution">
    <text evidence="2">The sequence shown here is derived from an EMBL/GenBank/DDBJ whole genome shotgun (WGS) entry which is preliminary data.</text>
</comment>
<reference evidence="2" key="1">
    <citation type="journal article" date="2020" name="Phytopathology">
        <title>Genome sequence and comparative analysis of Colletotrichum gloeosporioides isolated from Liriodendron leaves.</title>
        <authorList>
            <person name="Fu F.F."/>
            <person name="Hao Z."/>
            <person name="Wang P."/>
            <person name="Lu Y."/>
            <person name="Xue L.J."/>
            <person name="Wei G."/>
            <person name="Tian Y."/>
            <person name="Baishi H."/>
            <person name="Xu H."/>
            <person name="Shi J."/>
            <person name="Cheng T."/>
            <person name="Wang G."/>
            <person name="Yi Y."/>
            <person name="Chen J."/>
        </authorList>
    </citation>
    <scope>NUCLEOTIDE SEQUENCE</scope>
    <source>
        <strain evidence="2">Lc1</strain>
    </source>
</reference>
<feature type="compositionally biased region" description="Basic and acidic residues" evidence="1">
    <location>
        <begin position="85"/>
        <end position="95"/>
    </location>
</feature>
<dbReference type="AlphaFoldDB" id="A0A8H4C8A5"/>
<name>A0A8H4C8A5_COLGL</name>
<dbReference type="EMBL" id="WVTB01000089">
    <property type="protein sequence ID" value="KAF3798998.1"/>
    <property type="molecule type" value="Genomic_DNA"/>
</dbReference>
<dbReference type="RefSeq" id="XP_045258158.1">
    <property type="nucleotide sequence ID" value="XM_045410590.1"/>
</dbReference>
<organism evidence="2 3">
    <name type="scientific">Colletotrichum gloeosporioides</name>
    <name type="common">Anthracnose fungus</name>
    <name type="synonym">Glomerella cingulata</name>
    <dbReference type="NCBI Taxonomy" id="474922"/>
    <lineage>
        <taxon>Eukaryota</taxon>
        <taxon>Fungi</taxon>
        <taxon>Dikarya</taxon>
        <taxon>Ascomycota</taxon>
        <taxon>Pezizomycotina</taxon>
        <taxon>Sordariomycetes</taxon>
        <taxon>Hypocreomycetidae</taxon>
        <taxon>Glomerellales</taxon>
        <taxon>Glomerellaceae</taxon>
        <taxon>Colletotrichum</taxon>
        <taxon>Colletotrichum gloeosporioides species complex</taxon>
    </lineage>
</organism>
<proteinExistence type="predicted"/>
<gene>
    <name evidence="2" type="ORF">GCG54_00010671</name>
</gene>
<dbReference type="GeneID" id="69017799"/>
<keyword evidence="3" id="KW-1185">Reference proteome</keyword>
<feature type="region of interest" description="Disordered" evidence="1">
    <location>
        <begin position="1"/>
        <end position="95"/>
    </location>
</feature>
<feature type="compositionally biased region" description="Polar residues" evidence="1">
    <location>
        <begin position="18"/>
        <end position="36"/>
    </location>
</feature>